<name>A0A8K1MEW2_9PEZI</name>
<accession>A0A8K1MEW2</accession>
<sequence length="111" mass="12329">MVIPLSGPLFFDLLKKKRAASPSYGGGTLLTKEKYYFSLLNPEYNISREPGSPMLGRNHSKETRETLAALRLGRAHSQETRKKLSDGNIGQKGMPIKVTGIETGKTMNMFQ</sequence>
<dbReference type="InterPro" id="IPR003611">
    <property type="entry name" value="NUMOD3"/>
</dbReference>
<gene>
    <name evidence="3" type="primary">orf111C</name>
</gene>
<geneLocation type="mitochondrion" evidence="3"/>
<organism evidence="3">
    <name type="scientific">Morchella brunnea</name>
    <dbReference type="NCBI Taxonomy" id="1174671"/>
    <lineage>
        <taxon>Eukaryota</taxon>
        <taxon>Fungi</taxon>
        <taxon>Dikarya</taxon>
        <taxon>Ascomycota</taxon>
        <taxon>Pezizomycotina</taxon>
        <taxon>Pezizomycetes</taxon>
        <taxon>Pezizales</taxon>
        <taxon>Morchellaceae</taxon>
        <taxon>Morchella</taxon>
    </lineage>
</organism>
<dbReference type="EMBL" id="MW538937">
    <property type="protein sequence ID" value="UBU98584.1"/>
    <property type="molecule type" value="Genomic_DNA"/>
</dbReference>
<dbReference type="Pfam" id="PF07460">
    <property type="entry name" value="NUMOD3"/>
    <property type="match status" value="1"/>
</dbReference>
<evidence type="ECO:0000259" key="2">
    <source>
        <dbReference type="Pfam" id="PF07460"/>
    </source>
</evidence>
<evidence type="ECO:0000313" key="3">
    <source>
        <dbReference type="EMBL" id="UBU98584.1"/>
    </source>
</evidence>
<reference evidence="3" key="1">
    <citation type="submission" date="2021-01" db="EMBL/GenBank/DDBJ databases">
        <authorList>
            <person name="Sun H.-H."/>
            <person name="Zhang S."/>
            <person name="Zhang Y.-J."/>
        </authorList>
    </citation>
    <scope>NUCLEOTIDE SEQUENCE</scope>
    <source>
        <strain evidence="3">CMM1</strain>
    </source>
</reference>
<dbReference type="RefSeq" id="YP_010218777.1">
    <property type="nucleotide sequence ID" value="NC_058917.1"/>
</dbReference>
<dbReference type="GeneID" id="68665244"/>
<feature type="region of interest" description="Disordered" evidence="1">
    <location>
        <begin position="73"/>
        <end position="100"/>
    </location>
</feature>
<keyword evidence="3" id="KW-0496">Mitochondrion</keyword>
<feature type="compositionally biased region" description="Basic and acidic residues" evidence="1">
    <location>
        <begin position="76"/>
        <end position="85"/>
    </location>
</feature>
<feature type="domain" description="Nuclease associated modular" evidence="2">
    <location>
        <begin position="73"/>
        <end position="92"/>
    </location>
</feature>
<evidence type="ECO:0000256" key="1">
    <source>
        <dbReference type="SAM" id="MobiDB-lite"/>
    </source>
</evidence>
<dbReference type="GO" id="GO:0003677">
    <property type="term" value="F:DNA binding"/>
    <property type="evidence" value="ECO:0007669"/>
    <property type="project" value="InterPro"/>
</dbReference>
<protein>
    <recommendedName>
        <fullName evidence="2">Nuclease associated modular domain-containing protein</fullName>
    </recommendedName>
</protein>
<dbReference type="AlphaFoldDB" id="A0A8K1MEW2"/>
<proteinExistence type="predicted"/>